<gene>
    <name evidence="1" type="ORF">UFOPK1684_00199</name>
</gene>
<evidence type="ECO:0000313" key="1">
    <source>
        <dbReference type="EMBL" id="CAB4562437.1"/>
    </source>
</evidence>
<reference evidence="1" key="1">
    <citation type="submission" date="2020-05" db="EMBL/GenBank/DDBJ databases">
        <authorList>
            <person name="Chiriac C."/>
            <person name="Salcher M."/>
            <person name="Ghai R."/>
            <person name="Kavagutti S V."/>
        </authorList>
    </citation>
    <scope>NUCLEOTIDE SEQUENCE</scope>
</reference>
<accession>A0A6J6DEK0</accession>
<proteinExistence type="predicted"/>
<dbReference type="EMBL" id="CAEZTM010000004">
    <property type="protein sequence ID" value="CAB4562437.1"/>
    <property type="molecule type" value="Genomic_DNA"/>
</dbReference>
<dbReference type="AlphaFoldDB" id="A0A6J6DEK0"/>
<organism evidence="1">
    <name type="scientific">freshwater metagenome</name>
    <dbReference type="NCBI Taxonomy" id="449393"/>
    <lineage>
        <taxon>unclassified sequences</taxon>
        <taxon>metagenomes</taxon>
        <taxon>ecological metagenomes</taxon>
    </lineage>
</organism>
<name>A0A6J6DEK0_9ZZZZ</name>
<protein>
    <submittedName>
        <fullName evidence="1">Unannotated protein</fullName>
    </submittedName>
</protein>
<sequence>MPRPRIDTTLTASGYFITMRTQRRPMLGFSAEAVANAKAFEPAVGRSFSPIRPMSAGSSVIAATIAMATAMAAEAPITLRKGMPTTKRPSRAIITVRPANTTALPAVPTAVAADSSAPWPLAS</sequence>